<feature type="region of interest" description="Disordered" evidence="14">
    <location>
        <begin position="394"/>
        <end position="468"/>
    </location>
</feature>
<dbReference type="InterPro" id="IPR018044">
    <property type="entry name" value="Peptidase_S11"/>
</dbReference>
<dbReference type="Pfam" id="PF00768">
    <property type="entry name" value="Peptidase_S11"/>
    <property type="match status" value="1"/>
</dbReference>
<keyword evidence="6" id="KW-0645">Protease</keyword>
<keyword evidence="19" id="KW-1185">Reference proteome</keyword>
<comment type="pathway">
    <text evidence="2">Cell wall biogenesis; peptidoglycan biosynthesis.</text>
</comment>
<dbReference type="SUPFAM" id="SSF69189">
    <property type="entry name" value="Penicillin-binding protein associated domain"/>
    <property type="match status" value="1"/>
</dbReference>
<name>A0ABW9H0L0_9FIRM</name>
<dbReference type="SUPFAM" id="SSF56601">
    <property type="entry name" value="beta-lactamase/transpeptidase-like"/>
    <property type="match status" value="1"/>
</dbReference>
<keyword evidence="7 16" id="KW-0732">Signal</keyword>
<keyword evidence="15" id="KW-0812">Transmembrane</keyword>
<dbReference type="InterPro" id="IPR012338">
    <property type="entry name" value="Beta-lactam/transpept-like"/>
</dbReference>
<evidence type="ECO:0000313" key="19">
    <source>
        <dbReference type="Proteomes" id="UP001631949"/>
    </source>
</evidence>
<evidence type="ECO:0000256" key="7">
    <source>
        <dbReference type="ARBA" id="ARBA00022729"/>
    </source>
</evidence>
<dbReference type="Gene3D" id="2.60.410.10">
    <property type="entry name" value="D-Ala-D-Ala carboxypeptidase, C-terminal domain"/>
    <property type="match status" value="1"/>
</dbReference>
<dbReference type="InterPro" id="IPR037167">
    <property type="entry name" value="Peptidase_S11_C_sf"/>
</dbReference>
<evidence type="ECO:0000256" key="8">
    <source>
        <dbReference type="ARBA" id="ARBA00022801"/>
    </source>
</evidence>
<comment type="function">
    <text evidence="1">Removes C-terminal D-alanyl residues from sugar-peptide cell wall precursors.</text>
</comment>
<dbReference type="Gene3D" id="3.40.710.10">
    <property type="entry name" value="DD-peptidase/beta-lactamase superfamily"/>
    <property type="match status" value="1"/>
</dbReference>
<evidence type="ECO:0000256" key="12">
    <source>
        <dbReference type="ARBA" id="ARBA00034000"/>
    </source>
</evidence>
<dbReference type="PRINTS" id="PR00725">
    <property type="entry name" value="DADACBPTASE1"/>
</dbReference>
<keyword evidence="10" id="KW-0573">Peptidoglycan synthesis</keyword>
<comment type="similarity">
    <text evidence="3 13">Belongs to the peptidase S11 family.</text>
</comment>
<keyword evidence="8 18" id="KW-0378">Hydrolase</keyword>
<reference evidence="18 19" key="1">
    <citation type="journal article" date="2016" name="Int. J. Syst. Evol. Microbiol.">
        <title>Peptococcus simiae sp. nov., isolated from rhesus macaque faeces and emended description of the genus Peptococcus.</title>
        <authorList>
            <person name="Shkoporov A.N."/>
            <person name="Efimov B.A."/>
            <person name="Kondova I."/>
            <person name="Ouwerling B."/>
            <person name="Chaplin A.V."/>
            <person name="Shcherbakova V.A."/>
            <person name="Langermans J.A.M."/>
        </authorList>
    </citation>
    <scope>NUCLEOTIDE SEQUENCE [LARGE SCALE GENOMIC DNA]</scope>
    <source>
        <strain evidence="18 19">M108</strain>
    </source>
</reference>
<keyword evidence="15" id="KW-1133">Transmembrane helix</keyword>
<dbReference type="EMBL" id="JBJUVG010000008">
    <property type="protein sequence ID" value="MFM9413947.1"/>
    <property type="molecule type" value="Genomic_DNA"/>
</dbReference>
<feature type="signal peptide" evidence="16">
    <location>
        <begin position="1"/>
        <end position="25"/>
    </location>
</feature>
<dbReference type="RefSeq" id="WP_408977562.1">
    <property type="nucleotide sequence ID" value="NZ_JBJUVG010000008.1"/>
</dbReference>
<evidence type="ECO:0000256" key="16">
    <source>
        <dbReference type="SAM" id="SignalP"/>
    </source>
</evidence>
<evidence type="ECO:0000259" key="17">
    <source>
        <dbReference type="SMART" id="SM00936"/>
    </source>
</evidence>
<evidence type="ECO:0000256" key="4">
    <source>
        <dbReference type="ARBA" id="ARBA00012448"/>
    </source>
</evidence>
<evidence type="ECO:0000256" key="5">
    <source>
        <dbReference type="ARBA" id="ARBA00022645"/>
    </source>
</evidence>
<evidence type="ECO:0000256" key="13">
    <source>
        <dbReference type="RuleBase" id="RU004016"/>
    </source>
</evidence>
<feature type="transmembrane region" description="Helical" evidence="15">
    <location>
        <begin position="372"/>
        <end position="390"/>
    </location>
</feature>
<organism evidence="18 19">
    <name type="scientific">Peptococcus simiae</name>
    <dbReference type="NCBI Taxonomy" id="1643805"/>
    <lineage>
        <taxon>Bacteria</taxon>
        <taxon>Bacillati</taxon>
        <taxon>Bacillota</taxon>
        <taxon>Clostridia</taxon>
        <taxon>Eubacteriales</taxon>
        <taxon>Peptococcaceae</taxon>
        <taxon>Peptococcus</taxon>
    </lineage>
</organism>
<evidence type="ECO:0000256" key="2">
    <source>
        <dbReference type="ARBA" id="ARBA00004752"/>
    </source>
</evidence>
<dbReference type="PANTHER" id="PTHR21581:SF6">
    <property type="entry name" value="TRAFFICKING PROTEIN PARTICLE COMPLEX SUBUNIT 12"/>
    <property type="match status" value="1"/>
</dbReference>
<evidence type="ECO:0000256" key="10">
    <source>
        <dbReference type="ARBA" id="ARBA00022984"/>
    </source>
</evidence>
<feature type="compositionally biased region" description="Polar residues" evidence="14">
    <location>
        <begin position="422"/>
        <end position="436"/>
    </location>
</feature>
<keyword evidence="9" id="KW-0133">Cell shape</keyword>
<dbReference type="PANTHER" id="PTHR21581">
    <property type="entry name" value="D-ALANYL-D-ALANINE CARBOXYPEPTIDASE"/>
    <property type="match status" value="1"/>
</dbReference>
<comment type="caution">
    <text evidence="18">The sequence shown here is derived from an EMBL/GenBank/DDBJ whole genome shotgun (WGS) entry which is preliminary data.</text>
</comment>
<comment type="catalytic activity">
    <reaction evidence="12">
        <text>Preferential cleavage: (Ac)2-L-Lys-D-Ala-|-D-Ala. Also transpeptidation of peptidyl-alanyl moieties that are N-acyl substituents of D-alanine.</text>
        <dbReference type="EC" id="3.4.16.4"/>
    </reaction>
</comment>
<evidence type="ECO:0000256" key="3">
    <source>
        <dbReference type="ARBA" id="ARBA00007164"/>
    </source>
</evidence>
<keyword evidence="5 18" id="KW-0121">Carboxypeptidase</keyword>
<evidence type="ECO:0000256" key="6">
    <source>
        <dbReference type="ARBA" id="ARBA00022670"/>
    </source>
</evidence>
<sequence>MKKKLVALWLLLSLVAGILPPAAHADVLKEGLPEVAGASYVVMDGDSHEVLFGKKYDQTFDPQSLVQMMTAVLIIEKGNLKDTVTAPEMPAAINSGNTVFLRKNEEFKLSRLLEAILVYNANDAAYAAAVHIGGSEEKFLAMMNARAKELGMNSTEFKSVYGGAKGQKSTAHDMALLAAKASSLKKYVEYTLKPTMNWNGEMFAHDNIPNANGFQQIMEDGIGLKLSNEKGSKEDKLHLAASYTHGGRTVIAVVAGAESEAGLYVDIENLLTFGMENTKSMKLISKDTPLATLTLAGDQKLRVAAQKDVSVTTVSSNSLRPDVATVLNKIDLPIKKGDVVGEAKVGEGSKATGVPLVALDDVKKPFDWWKCLAIVLLLALLALVIIRLYALSRRRPNPPSQPKRPKQGQKRRPPTRALKSAQPAQPSLPHNPSQGSDRGRRGLEDRVRKEQNRRTTYTIHREYPGDDR</sequence>
<dbReference type="EC" id="3.4.16.4" evidence="4"/>
<evidence type="ECO:0000256" key="11">
    <source>
        <dbReference type="ARBA" id="ARBA00023316"/>
    </source>
</evidence>
<dbReference type="Proteomes" id="UP001631949">
    <property type="component" value="Unassembled WGS sequence"/>
</dbReference>
<dbReference type="InterPro" id="IPR001967">
    <property type="entry name" value="Peptidase_S11_N"/>
</dbReference>
<feature type="compositionally biased region" description="Basic and acidic residues" evidence="14">
    <location>
        <begin position="437"/>
        <end position="468"/>
    </location>
</feature>
<evidence type="ECO:0000313" key="18">
    <source>
        <dbReference type="EMBL" id="MFM9413947.1"/>
    </source>
</evidence>
<dbReference type="Pfam" id="PF07943">
    <property type="entry name" value="PBP5_C"/>
    <property type="match status" value="1"/>
</dbReference>
<accession>A0ABW9H0L0</accession>
<proteinExistence type="inferred from homology"/>
<protein>
    <recommendedName>
        <fullName evidence="4">serine-type D-Ala-D-Ala carboxypeptidase</fullName>
        <ecNumber evidence="4">3.4.16.4</ecNumber>
    </recommendedName>
</protein>
<feature type="compositionally biased region" description="Basic residues" evidence="14">
    <location>
        <begin position="403"/>
        <end position="414"/>
    </location>
</feature>
<keyword evidence="11" id="KW-0961">Cell wall biogenesis/degradation</keyword>
<evidence type="ECO:0000256" key="9">
    <source>
        <dbReference type="ARBA" id="ARBA00022960"/>
    </source>
</evidence>
<evidence type="ECO:0000256" key="1">
    <source>
        <dbReference type="ARBA" id="ARBA00003217"/>
    </source>
</evidence>
<dbReference type="SMART" id="SM00936">
    <property type="entry name" value="PBP5_C"/>
    <property type="match status" value="1"/>
</dbReference>
<keyword evidence="15" id="KW-0472">Membrane</keyword>
<evidence type="ECO:0000256" key="15">
    <source>
        <dbReference type="SAM" id="Phobius"/>
    </source>
</evidence>
<evidence type="ECO:0000256" key="14">
    <source>
        <dbReference type="SAM" id="MobiDB-lite"/>
    </source>
</evidence>
<gene>
    <name evidence="18" type="ORF">ACKQTC_06175</name>
</gene>
<feature type="chain" id="PRO_5047504090" description="serine-type D-Ala-D-Ala carboxypeptidase" evidence="16">
    <location>
        <begin position="26"/>
        <end position="468"/>
    </location>
</feature>
<dbReference type="GO" id="GO:0004180">
    <property type="term" value="F:carboxypeptidase activity"/>
    <property type="evidence" value="ECO:0007669"/>
    <property type="project" value="UniProtKB-KW"/>
</dbReference>
<dbReference type="InterPro" id="IPR012907">
    <property type="entry name" value="Peptidase_S11_C"/>
</dbReference>
<feature type="domain" description="Peptidase S11 D-Ala-D-Ala carboxypeptidase A C-terminal" evidence="17">
    <location>
        <begin position="278"/>
        <end position="364"/>
    </location>
</feature>
<dbReference type="InterPro" id="IPR015956">
    <property type="entry name" value="Peniciliin-bd_prot_C_sf"/>
</dbReference>